<dbReference type="InterPro" id="IPR051185">
    <property type="entry name" value="ASPM"/>
</dbReference>
<evidence type="ECO:0000313" key="5">
    <source>
        <dbReference type="EMBL" id="VDM48666.1"/>
    </source>
</evidence>
<keyword evidence="2" id="KW-0963">Cytoplasm</keyword>
<dbReference type="WBParaSite" id="TCNE_0001734601-mRNA-1">
    <property type="protein sequence ID" value="TCNE_0001734601-mRNA-1"/>
    <property type="gene ID" value="TCNE_0001734601"/>
</dbReference>
<evidence type="ECO:0000256" key="4">
    <source>
        <dbReference type="ARBA" id="ARBA00022860"/>
    </source>
</evidence>
<comment type="subcellular location">
    <subcellularLocation>
        <location evidence="1">Cytoplasm</location>
    </subcellularLocation>
</comment>
<reference evidence="5 6" key="2">
    <citation type="submission" date="2018-11" db="EMBL/GenBank/DDBJ databases">
        <authorList>
            <consortium name="Pathogen Informatics"/>
        </authorList>
    </citation>
    <scope>NUCLEOTIDE SEQUENCE [LARGE SCALE GENOMIC DNA]</scope>
</reference>
<dbReference type="PROSITE" id="PS50096">
    <property type="entry name" value="IQ"/>
    <property type="match status" value="2"/>
</dbReference>
<dbReference type="EMBL" id="UYWY01024350">
    <property type="protein sequence ID" value="VDM48666.1"/>
    <property type="molecule type" value="Genomic_DNA"/>
</dbReference>
<keyword evidence="3" id="KW-0677">Repeat</keyword>
<proteinExistence type="predicted"/>
<dbReference type="SMART" id="SM00015">
    <property type="entry name" value="IQ"/>
    <property type="match status" value="2"/>
</dbReference>
<dbReference type="SUPFAM" id="SSF52540">
    <property type="entry name" value="P-loop containing nucleoside triphosphate hydrolases"/>
    <property type="match status" value="1"/>
</dbReference>
<accession>A0A183V9C5</accession>
<dbReference type="Proteomes" id="UP000050794">
    <property type="component" value="Unassembled WGS sequence"/>
</dbReference>
<dbReference type="GO" id="GO:0005737">
    <property type="term" value="C:cytoplasm"/>
    <property type="evidence" value="ECO:0007669"/>
    <property type="project" value="UniProtKB-SubCell"/>
</dbReference>
<dbReference type="Pfam" id="PF00612">
    <property type="entry name" value="IQ"/>
    <property type="match status" value="2"/>
</dbReference>
<dbReference type="GO" id="GO:0000922">
    <property type="term" value="C:spindle pole"/>
    <property type="evidence" value="ECO:0007669"/>
    <property type="project" value="TreeGrafter"/>
</dbReference>
<evidence type="ECO:0000256" key="1">
    <source>
        <dbReference type="ARBA" id="ARBA00004496"/>
    </source>
</evidence>
<reference evidence="7" key="1">
    <citation type="submission" date="2016-06" db="UniProtKB">
        <authorList>
            <consortium name="WormBaseParasite"/>
        </authorList>
    </citation>
    <scope>IDENTIFICATION</scope>
</reference>
<dbReference type="PANTHER" id="PTHR22706">
    <property type="entry name" value="ASSEMBLY FACTOR FOR SPINDLE MICROTUBULES"/>
    <property type="match status" value="1"/>
</dbReference>
<dbReference type="InterPro" id="IPR027417">
    <property type="entry name" value="P-loop_NTPase"/>
</dbReference>
<evidence type="ECO:0000256" key="2">
    <source>
        <dbReference type="ARBA" id="ARBA00022490"/>
    </source>
</evidence>
<gene>
    <name evidence="5" type="ORF">TCNE_LOCUS17345</name>
</gene>
<keyword evidence="4" id="KW-0112">Calmodulin-binding</keyword>
<dbReference type="PANTHER" id="PTHR22706:SF1">
    <property type="entry name" value="ASSEMBLY FACTOR FOR SPINDLE MICROTUBULES"/>
    <property type="match status" value="1"/>
</dbReference>
<dbReference type="AlphaFoldDB" id="A0A183V9C5"/>
<dbReference type="Gene3D" id="1.20.5.190">
    <property type="match status" value="1"/>
</dbReference>
<evidence type="ECO:0000313" key="6">
    <source>
        <dbReference type="Proteomes" id="UP000050794"/>
    </source>
</evidence>
<evidence type="ECO:0000313" key="7">
    <source>
        <dbReference type="WBParaSite" id="TCNE_0001734601-mRNA-1"/>
    </source>
</evidence>
<dbReference type="GO" id="GO:0051295">
    <property type="term" value="P:establishment of meiotic spindle localization"/>
    <property type="evidence" value="ECO:0007669"/>
    <property type="project" value="TreeGrafter"/>
</dbReference>
<dbReference type="GO" id="GO:0000278">
    <property type="term" value="P:mitotic cell cycle"/>
    <property type="evidence" value="ECO:0007669"/>
    <property type="project" value="TreeGrafter"/>
</dbReference>
<dbReference type="GO" id="GO:0005516">
    <property type="term" value="F:calmodulin binding"/>
    <property type="evidence" value="ECO:0007669"/>
    <property type="project" value="UniProtKB-KW"/>
</dbReference>
<evidence type="ECO:0000256" key="3">
    <source>
        <dbReference type="ARBA" id="ARBA00022737"/>
    </source>
</evidence>
<dbReference type="InterPro" id="IPR000048">
    <property type="entry name" value="IQ_motif_EF-hand-BS"/>
</dbReference>
<organism evidence="6 7">
    <name type="scientific">Toxocara canis</name>
    <name type="common">Canine roundworm</name>
    <dbReference type="NCBI Taxonomy" id="6265"/>
    <lineage>
        <taxon>Eukaryota</taxon>
        <taxon>Metazoa</taxon>
        <taxon>Ecdysozoa</taxon>
        <taxon>Nematoda</taxon>
        <taxon>Chromadorea</taxon>
        <taxon>Rhabditida</taxon>
        <taxon>Spirurina</taxon>
        <taxon>Ascaridomorpha</taxon>
        <taxon>Ascaridoidea</taxon>
        <taxon>Toxocaridae</taxon>
        <taxon>Toxocara</taxon>
    </lineage>
</organism>
<sequence>MVLNGMGRIFVNLDRAMTAVDVCLNDIGDLWNGVLLARIWSEYVIGGRALNEFEGDTLLHKVAHAAEEVLGIPLGLIPSDGSQLDAKSLALFARIYLNCVPEWNRLAEAAITIQRAYRSYRIRKRVVRGWIARNRYRKMKSEKQEGVADSRYAVIIQSCARGFLARRSFAELKAKKDLEKCIKAAIIIQVRFWKHSLKIRVCDSL</sequence>
<dbReference type="CDD" id="cd23767">
    <property type="entry name" value="IQCD"/>
    <property type="match status" value="1"/>
</dbReference>
<keyword evidence="6" id="KW-1185">Reference proteome</keyword>
<protein>
    <submittedName>
        <fullName evidence="7">Myosin motor domain-containing protein</fullName>
    </submittedName>
</protein>
<dbReference type="GO" id="GO:0007051">
    <property type="term" value="P:spindle organization"/>
    <property type="evidence" value="ECO:0007669"/>
    <property type="project" value="TreeGrafter"/>
</dbReference>
<name>A0A183V9C5_TOXCA</name>